<proteinExistence type="predicted"/>
<name>A0A6C0EFB1_9ZZZZ</name>
<dbReference type="AlphaFoldDB" id="A0A6C0EFB1"/>
<dbReference type="EMBL" id="MN738844">
    <property type="protein sequence ID" value="QHT27887.1"/>
    <property type="molecule type" value="Genomic_DNA"/>
</dbReference>
<organism evidence="1">
    <name type="scientific">viral metagenome</name>
    <dbReference type="NCBI Taxonomy" id="1070528"/>
    <lineage>
        <taxon>unclassified sequences</taxon>
        <taxon>metagenomes</taxon>
        <taxon>organismal metagenomes</taxon>
    </lineage>
</organism>
<protein>
    <submittedName>
        <fullName evidence="1">Uncharacterized protein</fullName>
    </submittedName>
</protein>
<reference evidence="1" key="1">
    <citation type="journal article" date="2020" name="Nature">
        <title>Giant virus diversity and host interactions through global metagenomics.</title>
        <authorList>
            <person name="Schulz F."/>
            <person name="Roux S."/>
            <person name="Paez-Espino D."/>
            <person name="Jungbluth S."/>
            <person name="Walsh D.A."/>
            <person name="Denef V.J."/>
            <person name="McMahon K.D."/>
            <person name="Konstantinidis K.T."/>
            <person name="Eloe-Fadrosh E.A."/>
            <person name="Kyrpides N.C."/>
            <person name="Woyke T."/>
        </authorList>
    </citation>
    <scope>NUCLEOTIDE SEQUENCE</scope>
    <source>
        <strain evidence="1">GVMAG-M-3300000115-19</strain>
    </source>
</reference>
<sequence>MSNQEGGKKNLGLPSDKTLQQAVKLSIKTAKPICFYFYVDSLKKKISICSDGEDKIIFKNQEEHTSPILNTYKCGDEYLVITENTIYVVSANISVN</sequence>
<accession>A0A6C0EFB1</accession>
<evidence type="ECO:0000313" key="1">
    <source>
        <dbReference type="EMBL" id="QHT27887.1"/>
    </source>
</evidence>